<reference evidence="16" key="1">
    <citation type="submission" date="2017-04" db="EMBL/GenBank/DDBJ databases">
        <authorList>
            <person name="Varghese N."/>
            <person name="Submissions S."/>
        </authorList>
    </citation>
    <scope>NUCLEOTIDE SEQUENCE [LARGE SCALE GENOMIC DNA]</scope>
    <source>
        <strain evidence="16">USBA 82</strain>
    </source>
</reference>
<dbReference type="Pfam" id="PF00015">
    <property type="entry name" value="MCPsignal"/>
    <property type="match status" value="1"/>
</dbReference>
<evidence type="ECO:0000259" key="13">
    <source>
        <dbReference type="PROSITE" id="PS50111"/>
    </source>
</evidence>
<keyword evidence="6 12" id="KW-0472">Membrane</keyword>
<keyword evidence="2" id="KW-1003">Cell membrane</keyword>
<feature type="region of interest" description="Disordered" evidence="11">
    <location>
        <begin position="658"/>
        <end position="684"/>
    </location>
</feature>
<dbReference type="GO" id="GO:0006935">
    <property type="term" value="P:chemotaxis"/>
    <property type="evidence" value="ECO:0007669"/>
    <property type="project" value="UniProtKB-KW"/>
</dbReference>
<dbReference type="GO" id="GO:0007165">
    <property type="term" value="P:signal transduction"/>
    <property type="evidence" value="ECO:0007669"/>
    <property type="project" value="UniProtKB-KW"/>
</dbReference>
<dbReference type="OrthoDB" id="4547at2"/>
<keyword evidence="10" id="KW-0175">Coiled coil</keyword>
<dbReference type="Gene3D" id="1.10.8.500">
    <property type="entry name" value="HAMP domain in histidine kinase"/>
    <property type="match status" value="1"/>
</dbReference>
<feature type="compositionally biased region" description="Low complexity" evidence="11">
    <location>
        <begin position="438"/>
        <end position="455"/>
    </location>
</feature>
<keyword evidence="5 12" id="KW-1133">Transmembrane helix</keyword>
<comment type="subcellular location">
    <subcellularLocation>
        <location evidence="1">Cell membrane</location>
        <topology evidence="1">Multi-pass membrane protein</topology>
    </subcellularLocation>
</comment>
<evidence type="ECO:0000259" key="14">
    <source>
        <dbReference type="PROSITE" id="PS50885"/>
    </source>
</evidence>
<proteinExistence type="inferred from homology"/>
<evidence type="ECO:0000256" key="7">
    <source>
        <dbReference type="ARBA" id="ARBA00023224"/>
    </source>
</evidence>
<comment type="similarity">
    <text evidence="8">Belongs to the methyl-accepting chemotaxis (MCP) protein family.</text>
</comment>
<evidence type="ECO:0000256" key="2">
    <source>
        <dbReference type="ARBA" id="ARBA00022475"/>
    </source>
</evidence>
<dbReference type="SUPFAM" id="SSF58104">
    <property type="entry name" value="Methyl-accepting chemotaxis protein (MCP) signaling domain"/>
    <property type="match status" value="1"/>
</dbReference>
<feature type="compositionally biased region" description="Basic and acidic residues" evidence="11">
    <location>
        <begin position="468"/>
        <end position="477"/>
    </location>
</feature>
<dbReference type="Pfam" id="PF02743">
    <property type="entry name" value="dCache_1"/>
    <property type="match status" value="1"/>
</dbReference>
<dbReference type="CDD" id="cd11386">
    <property type="entry name" value="MCP_signal"/>
    <property type="match status" value="1"/>
</dbReference>
<dbReference type="AlphaFoldDB" id="A0A1X7JF23"/>
<feature type="domain" description="HAMP" evidence="14">
    <location>
        <begin position="338"/>
        <end position="393"/>
    </location>
</feature>
<feature type="compositionally biased region" description="Basic and acidic residues" evidence="11">
    <location>
        <begin position="667"/>
        <end position="684"/>
    </location>
</feature>
<evidence type="ECO:0000256" key="4">
    <source>
        <dbReference type="ARBA" id="ARBA00022692"/>
    </source>
</evidence>
<evidence type="ECO:0000256" key="3">
    <source>
        <dbReference type="ARBA" id="ARBA00022500"/>
    </source>
</evidence>
<keyword evidence="7 9" id="KW-0807">Transducer</keyword>
<name>A0A1X7JF23_9BACT</name>
<dbReference type="CDD" id="cd06225">
    <property type="entry name" value="HAMP"/>
    <property type="match status" value="1"/>
</dbReference>
<feature type="coiled-coil region" evidence="10">
    <location>
        <begin position="595"/>
        <end position="622"/>
    </location>
</feature>
<evidence type="ECO:0000256" key="1">
    <source>
        <dbReference type="ARBA" id="ARBA00004651"/>
    </source>
</evidence>
<gene>
    <name evidence="15" type="ORF">SAMN06275492_11140</name>
</gene>
<dbReference type="InterPro" id="IPR003660">
    <property type="entry name" value="HAMP_dom"/>
</dbReference>
<dbReference type="InterPro" id="IPR004089">
    <property type="entry name" value="MCPsignal_dom"/>
</dbReference>
<evidence type="ECO:0000313" key="16">
    <source>
        <dbReference type="Proteomes" id="UP000193355"/>
    </source>
</evidence>
<evidence type="ECO:0000256" key="12">
    <source>
        <dbReference type="SAM" id="Phobius"/>
    </source>
</evidence>
<keyword evidence="3" id="KW-0145">Chemotaxis</keyword>
<evidence type="ECO:0000256" key="5">
    <source>
        <dbReference type="ARBA" id="ARBA00022989"/>
    </source>
</evidence>
<dbReference type="GO" id="GO:0005886">
    <property type="term" value="C:plasma membrane"/>
    <property type="evidence" value="ECO:0007669"/>
    <property type="project" value="UniProtKB-SubCell"/>
</dbReference>
<dbReference type="SMART" id="SM00283">
    <property type="entry name" value="MA"/>
    <property type="match status" value="1"/>
</dbReference>
<feature type="domain" description="Methyl-accepting transducer" evidence="13">
    <location>
        <begin position="412"/>
        <end position="648"/>
    </location>
</feature>
<dbReference type="CDD" id="cd12912">
    <property type="entry name" value="PDC2_MCP_like"/>
    <property type="match status" value="1"/>
</dbReference>
<dbReference type="Gene3D" id="1.10.287.950">
    <property type="entry name" value="Methyl-accepting chemotaxis protein"/>
    <property type="match status" value="1"/>
</dbReference>
<feature type="region of interest" description="Disordered" evidence="11">
    <location>
        <begin position="438"/>
        <end position="477"/>
    </location>
</feature>
<dbReference type="Pfam" id="PF00672">
    <property type="entry name" value="HAMP"/>
    <property type="match status" value="1"/>
</dbReference>
<dbReference type="PROSITE" id="PS50111">
    <property type="entry name" value="CHEMOTAXIS_TRANSDUC_2"/>
    <property type="match status" value="1"/>
</dbReference>
<dbReference type="EMBL" id="FXBB01000011">
    <property type="protein sequence ID" value="SMG26358.1"/>
    <property type="molecule type" value="Genomic_DNA"/>
</dbReference>
<dbReference type="CDD" id="cd12913">
    <property type="entry name" value="PDC1_MCP_like"/>
    <property type="match status" value="1"/>
</dbReference>
<dbReference type="Gene3D" id="3.30.450.20">
    <property type="entry name" value="PAS domain"/>
    <property type="match status" value="1"/>
</dbReference>
<protein>
    <submittedName>
        <fullName evidence="15">Methyl-accepting chemotaxis sensory transducer with Cache sensor</fullName>
    </submittedName>
</protein>
<dbReference type="SMART" id="SM00304">
    <property type="entry name" value="HAMP"/>
    <property type="match status" value="1"/>
</dbReference>
<dbReference type="PANTHER" id="PTHR32089:SF112">
    <property type="entry name" value="LYSOZYME-LIKE PROTEIN-RELATED"/>
    <property type="match status" value="1"/>
</dbReference>
<feature type="transmembrane region" description="Helical" evidence="12">
    <location>
        <begin position="316"/>
        <end position="337"/>
    </location>
</feature>
<keyword evidence="16" id="KW-1185">Reference proteome</keyword>
<accession>A0A1X7JF23</accession>
<dbReference type="Proteomes" id="UP000193355">
    <property type="component" value="Unassembled WGS sequence"/>
</dbReference>
<dbReference type="RefSeq" id="WP_085544386.1">
    <property type="nucleotide sequence ID" value="NZ_FXBB01000011.1"/>
</dbReference>
<evidence type="ECO:0000313" key="15">
    <source>
        <dbReference type="EMBL" id="SMG26358.1"/>
    </source>
</evidence>
<dbReference type="PANTHER" id="PTHR32089">
    <property type="entry name" value="METHYL-ACCEPTING CHEMOTAXIS PROTEIN MCPB"/>
    <property type="match status" value="1"/>
</dbReference>
<evidence type="ECO:0000256" key="11">
    <source>
        <dbReference type="SAM" id="MobiDB-lite"/>
    </source>
</evidence>
<sequence length="709" mass="77227">MRFKTIGSKITTFVVLLLLATTALVAGTSYWQSRKALIQSSNEYCLEVARKNAQFIEGRFGRFDGELLALKAAINSTFNLDLAQSSGELYFYQFISQNVSFVGRMAEQMPQMLDIYIVFNPELFPDISTVQKLWFSRSSNGAIQAVMDENFTVKELFDRNNPKTEWFRKPLDTGRAVWSSAYLDDQGRKRIDYDMAVEMNGKKIAVIGMSLDFSFVEKELSSRNIFDTGYAFMIDQDGRYLTHPTLSIDGPTMVDIEKGGQRDLFRSIISEKEGVKNASLGSVQRIISYSTLKNGLIVAVSAPVSEALSDLDGLKISVLISSLVVLVLAVIMTFILSRSISAPLKRMVSVAKRLEGGDLTFSRDEIIIKGKDEVVQLAYALAGMTESMRNAMKGVMDQTDAVTERSESMSSMARDMASSMEEVQAALERMLTISEGNSAALEESNASVEEVASGAQQSAHDASSGAEASEKGMEETESAVHKVLRTIEKMEQAGDVSLESIDRIKELAKAVESISGFVDTITGIADQTNLLALNAAIEAARAGDAGRGFAVVAEEVRKLAEESATSAKEIDSLIEGLQDSSKRSIGATERTGSILGEAVSEAKDAESQLQRAMTQMKSVNDAIQNIAAVAQEQAAASEEMTSAIQSVTDSTMESVESMNSIQGSTDKTTKAAESVSKEAEDLSRSMEDLKVKVNRFKVDVKQGLKPLNR</sequence>
<evidence type="ECO:0000256" key="6">
    <source>
        <dbReference type="ARBA" id="ARBA00023136"/>
    </source>
</evidence>
<evidence type="ECO:0000256" key="9">
    <source>
        <dbReference type="PROSITE-ProRule" id="PRU00284"/>
    </source>
</evidence>
<dbReference type="STRING" id="561720.SAMN06275492_11140"/>
<dbReference type="InterPro" id="IPR033479">
    <property type="entry name" value="dCache_1"/>
</dbReference>
<dbReference type="PROSITE" id="PS50885">
    <property type="entry name" value="HAMP"/>
    <property type="match status" value="1"/>
</dbReference>
<organism evidence="15 16">
    <name type="scientific">Dethiosulfovibrio salsuginis</name>
    <dbReference type="NCBI Taxonomy" id="561720"/>
    <lineage>
        <taxon>Bacteria</taxon>
        <taxon>Thermotogati</taxon>
        <taxon>Synergistota</taxon>
        <taxon>Synergistia</taxon>
        <taxon>Synergistales</taxon>
        <taxon>Dethiosulfovibrionaceae</taxon>
        <taxon>Dethiosulfovibrio</taxon>
    </lineage>
</organism>
<keyword evidence="4 12" id="KW-0812">Transmembrane</keyword>
<evidence type="ECO:0000256" key="10">
    <source>
        <dbReference type="SAM" id="Coils"/>
    </source>
</evidence>
<evidence type="ECO:0000256" key="8">
    <source>
        <dbReference type="ARBA" id="ARBA00029447"/>
    </source>
</evidence>